<dbReference type="AlphaFoldDB" id="A0AA40AZC5"/>
<sequence>MMHAGESYSSGPPLILLLLALVSRCHGLPVSLRRDAERSGHGISWRPTCPLSGRRMTGFRYLVAGGHLRFSGHSLAFGPPIPGPTNWMPEFVLARNASRRLKSRDIFSRTTKSFRLDLPQQSATLPSTPVQRIPIRPWDPSINCTLPLHTSSGQQLPTCFRND</sequence>
<feature type="chain" id="PRO_5041313543" description="Secreted protein" evidence="1">
    <location>
        <begin position="28"/>
        <end position="163"/>
    </location>
</feature>
<reference evidence="2" key="1">
    <citation type="submission" date="2023-06" db="EMBL/GenBank/DDBJ databases">
        <title>Genome-scale phylogeny and comparative genomics of the fungal order Sordariales.</title>
        <authorList>
            <consortium name="Lawrence Berkeley National Laboratory"/>
            <person name="Hensen N."/>
            <person name="Bonometti L."/>
            <person name="Westerberg I."/>
            <person name="Brannstrom I.O."/>
            <person name="Guillou S."/>
            <person name="Cros-Aarteil S."/>
            <person name="Calhoun S."/>
            <person name="Haridas S."/>
            <person name="Kuo A."/>
            <person name="Mondo S."/>
            <person name="Pangilinan J."/>
            <person name="Riley R."/>
            <person name="Labutti K."/>
            <person name="Andreopoulos B."/>
            <person name="Lipzen A."/>
            <person name="Chen C."/>
            <person name="Yanf M."/>
            <person name="Daum C."/>
            <person name="Ng V."/>
            <person name="Clum A."/>
            <person name="Steindorff A."/>
            <person name="Ohm R."/>
            <person name="Martin F."/>
            <person name="Silar P."/>
            <person name="Natvig D."/>
            <person name="Lalanne C."/>
            <person name="Gautier V."/>
            <person name="Ament-Velasquez S.L."/>
            <person name="Kruys A."/>
            <person name="Hutchinson M.I."/>
            <person name="Powell A.J."/>
            <person name="Barry K."/>
            <person name="Miller A.N."/>
            <person name="Grigoriev I.V."/>
            <person name="Debuchy R."/>
            <person name="Gladieux P."/>
            <person name="Thoren M.H."/>
            <person name="Johannesson H."/>
        </authorList>
    </citation>
    <scope>NUCLEOTIDE SEQUENCE</scope>
    <source>
        <strain evidence="2">SMH4607-1</strain>
    </source>
</reference>
<name>A0AA40AZC5_9PEZI</name>
<accession>A0AA40AZC5</accession>
<keyword evidence="3" id="KW-1185">Reference proteome</keyword>
<comment type="caution">
    <text evidence="2">The sequence shown here is derived from an EMBL/GenBank/DDBJ whole genome shotgun (WGS) entry which is preliminary data.</text>
</comment>
<gene>
    <name evidence="2" type="ORF">B0H67DRAFT_114441</name>
</gene>
<dbReference type="EMBL" id="JAUKUA010000002">
    <property type="protein sequence ID" value="KAK0724784.1"/>
    <property type="molecule type" value="Genomic_DNA"/>
</dbReference>
<organism evidence="2 3">
    <name type="scientific">Lasiosphaeris hirsuta</name>
    <dbReference type="NCBI Taxonomy" id="260670"/>
    <lineage>
        <taxon>Eukaryota</taxon>
        <taxon>Fungi</taxon>
        <taxon>Dikarya</taxon>
        <taxon>Ascomycota</taxon>
        <taxon>Pezizomycotina</taxon>
        <taxon>Sordariomycetes</taxon>
        <taxon>Sordariomycetidae</taxon>
        <taxon>Sordariales</taxon>
        <taxon>Lasiosphaeriaceae</taxon>
        <taxon>Lasiosphaeris</taxon>
    </lineage>
</organism>
<feature type="signal peptide" evidence="1">
    <location>
        <begin position="1"/>
        <end position="27"/>
    </location>
</feature>
<evidence type="ECO:0000313" key="3">
    <source>
        <dbReference type="Proteomes" id="UP001172102"/>
    </source>
</evidence>
<evidence type="ECO:0008006" key="4">
    <source>
        <dbReference type="Google" id="ProtNLM"/>
    </source>
</evidence>
<keyword evidence="1" id="KW-0732">Signal</keyword>
<dbReference type="Proteomes" id="UP001172102">
    <property type="component" value="Unassembled WGS sequence"/>
</dbReference>
<evidence type="ECO:0000256" key="1">
    <source>
        <dbReference type="SAM" id="SignalP"/>
    </source>
</evidence>
<protein>
    <recommendedName>
        <fullName evidence="4">Secreted protein</fullName>
    </recommendedName>
</protein>
<evidence type="ECO:0000313" key="2">
    <source>
        <dbReference type="EMBL" id="KAK0724784.1"/>
    </source>
</evidence>
<proteinExistence type="predicted"/>